<name>A0ABT5QRM7_9GAMM</name>
<evidence type="ECO:0000259" key="9">
    <source>
        <dbReference type="PROSITE" id="PS50887"/>
    </source>
</evidence>
<feature type="transmembrane region" description="Helical" evidence="7">
    <location>
        <begin position="18"/>
        <end position="36"/>
    </location>
</feature>
<dbReference type="PROSITE" id="PS50887">
    <property type="entry name" value="GGDEF"/>
    <property type="match status" value="1"/>
</dbReference>
<dbReference type="InterPro" id="IPR000160">
    <property type="entry name" value="GGDEF_dom"/>
</dbReference>
<evidence type="ECO:0000313" key="11">
    <source>
        <dbReference type="Proteomes" id="UP001149821"/>
    </source>
</evidence>
<feature type="domain" description="GGDEF" evidence="9">
    <location>
        <begin position="397"/>
        <end position="531"/>
    </location>
</feature>
<dbReference type="SMART" id="SM00267">
    <property type="entry name" value="GGDEF"/>
    <property type="match status" value="1"/>
</dbReference>
<dbReference type="Gene3D" id="3.30.450.350">
    <property type="entry name" value="CHASE domain"/>
    <property type="match status" value="1"/>
</dbReference>
<reference evidence="10" key="1">
    <citation type="submission" date="2021-12" db="EMBL/GenBank/DDBJ databases">
        <title>Enterovibrio ZSDZ35 sp. nov. and Enterovibrio ZSDZ42 sp. nov., isolated from coastal seawater in Qingdao.</title>
        <authorList>
            <person name="Zhang P."/>
        </authorList>
    </citation>
    <scope>NUCLEOTIDE SEQUENCE</scope>
    <source>
        <strain evidence="10">ZSDZ35</strain>
    </source>
</reference>
<comment type="subcellular location">
    <subcellularLocation>
        <location evidence="1">Membrane</location>
    </subcellularLocation>
</comment>
<dbReference type="PROSITE" id="PS50839">
    <property type="entry name" value="CHASE"/>
    <property type="match status" value="1"/>
</dbReference>
<dbReference type="InterPro" id="IPR029787">
    <property type="entry name" value="Nucleotide_cyclase"/>
</dbReference>
<dbReference type="InterPro" id="IPR043128">
    <property type="entry name" value="Rev_trsase/Diguanyl_cyclase"/>
</dbReference>
<dbReference type="SMART" id="SM01079">
    <property type="entry name" value="CHASE"/>
    <property type="match status" value="1"/>
</dbReference>
<dbReference type="CDD" id="cd01949">
    <property type="entry name" value="GGDEF"/>
    <property type="match status" value="1"/>
</dbReference>
<evidence type="ECO:0000259" key="8">
    <source>
        <dbReference type="PROSITE" id="PS50839"/>
    </source>
</evidence>
<dbReference type="InterPro" id="IPR050469">
    <property type="entry name" value="Diguanylate_Cyclase"/>
</dbReference>
<evidence type="ECO:0000256" key="2">
    <source>
        <dbReference type="ARBA" id="ARBA00012528"/>
    </source>
</evidence>
<dbReference type="PANTHER" id="PTHR45138">
    <property type="entry name" value="REGULATORY COMPONENTS OF SENSORY TRANSDUCTION SYSTEM"/>
    <property type="match status" value="1"/>
</dbReference>
<keyword evidence="11" id="KW-1185">Reference proteome</keyword>
<dbReference type="NCBIfam" id="TIGR00254">
    <property type="entry name" value="GGDEF"/>
    <property type="match status" value="1"/>
</dbReference>
<dbReference type="EMBL" id="JAJUBB010000021">
    <property type="protein sequence ID" value="MDD1783637.1"/>
    <property type="molecule type" value="Genomic_DNA"/>
</dbReference>
<dbReference type="PANTHER" id="PTHR45138:SF9">
    <property type="entry name" value="DIGUANYLATE CYCLASE DGCM-RELATED"/>
    <property type="match status" value="1"/>
</dbReference>
<evidence type="ECO:0000256" key="1">
    <source>
        <dbReference type="ARBA" id="ARBA00004370"/>
    </source>
</evidence>
<protein>
    <recommendedName>
        <fullName evidence="2">diguanylate cyclase</fullName>
        <ecNumber evidence="2">2.7.7.65</ecNumber>
    </recommendedName>
</protein>
<evidence type="ECO:0000256" key="4">
    <source>
        <dbReference type="ARBA" id="ARBA00022989"/>
    </source>
</evidence>
<keyword evidence="4 7" id="KW-1133">Transmembrane helix</keyword>
<gene>
    <name evidence="10" type="ORF">LRP49_20895</name>
</gene>
<dbReference type="Gene3D" id="3.30.70.270">
    <property type="match status" value="1"/>
</dbReference>
<dbReference type="InterPro" id="IPR006189">
    <property type="entry name" value="CHASE_dom"/>
</dbReference>
<comment type="catalytic activity">
    <reaction evidence="6">
        <text>2 GTP = 3',3'-c-di-GMP + 2 diphosphate</text>
        <dbReference type="Rhea" id="RHEA:24898"/>
        <dbReference type="ChEBI" id="CHEBI:33019"/>
        <dbReference type="ChEBI" id="CHEBI:37565"/>
        <dbReference type="ChEBI" id="CHEBI:58805"/>
        <dbReference type="EC" id="2.7.7.65"/>
    </reaction>
</comment>
<evidence type="ECO:0000256" key="6">
    <source>
        <dbReference type="ARBA" id="ARBA00034247"/>
    </source>
</evidence>
<dbReference type="GO" id="GO:0052621">
    <property type="term" value="F:diguanylate cyclase activity"/>
    <property type="evidence" value="ECO:0007669"/>
    <property type="project" value="UniProtKB-EC"/>
</dbReference>
<feature type="transmembrane region" description="Helical" evidence="7">
    <location>
        <begin position="315"/>
        <end position="337"/>
    </location>
</feature>
<dbReference type="Proteomes" id="UP001149821">
    <property type="component" value="Unassembled WGS sequence"/>
</dbReference>
<sequence length="547" mass="62369">MDSIGGLMVLMKYRYARFFALLIGISISVLMAWIVADTERKTISVEFQNDIDQRAASLSKSLFTNFEALHSLATLFRSNPHTAYSEFQLEARRTLKRHRDIQALEWIPFVKKEEREHFENAFQREFPGFKFTELSPEGEMIEAGVREEYFPVYFVEPYIGNEKALGFDLFASPSRAATINKVRDSGFPASTSSITLVQETANEKGFLAIVPIFKGSISTLADRRNNLIGVVLGVFRIRDIFIASQHGELPAEIVVEIYDITDDEKGDELYKYVPAKGKHPVSEMAYQPNNLNVLGRMWQLRATATNEYVQSKKTLLPLVILFAGIAITLVFTAYMRLVFKHAELVEREVIDRTKELDEANHSLRQLTQKDTLTGLFNRRYYDAQIEQEWARAQRNHSRISLLIFDVDHFKEFNDQYGHLAGDECLTKIGQTLKMTLLRSQDTLCRYGGEEFVAILPDTNDPLNVAEKCRKRIEELGLEHSISSHFIVTITVGCAQMVPTPNLTSDDLFNAADEALYQAKQDGRNRVHFEVNGQLHSVDDHQSDKKSS</sequence>
<keyword evidence="10" id="KW-0548">Nucleotidyltransferase</keyword>
<keyword evidence="3 7" id="KW-0812">Transmembrane</keyword>
<accession>A0ABT5QRM7</accession>
<evidence type="ECO:0000313" key="10">
    <source>
        <dbReference type="EMBL" id="MDD1783637.1"/>
    </source>
</evidence>
<organism evidence="10 11">
    <name type="scientific">Enterovibrio qingdaonensis</name>
    <dbReference type="NCBI Taxonomy" id="2899818"/>
    <lineage>
        <taxon>Bacteria</taxon>
        <taxon>Pseudomonadati</taxon>
        <taxon>Pseudomonadota</taxon>
        <taxon>Gammaproteobacteria</taxon>
        <taxon>Vibrionales</taxon>
        <taxon>Vibrionaceae</taxon>
        <taxon>Enterovibrio</taxon>
    </lineage>
</organism>
<dbReference type="Pfam" id="PF03924">
    <property type="entry name" value="CHASE"/>
    <property type="match status" value="1"/>
</dbReference>
<dbReference type="EC" id="2.7.7.65" evidence="2"/>
<evidence type="ECO:0000256" key="5">
    <source>
        <dbReference type="ARBA" id="ARBA00023136"/>
    </source>
</evidence>
<proteinExistence type="predicted"/>
<dbReference type="RefSeq" id="WP_274144648.1">
    <property type="nucleotide sequence ID" value="NZ_JAJUBB010000021.1"/>
</dbReference>
<dbReference type="Pfam" id="PF00990">
    <property type="entry name" value="GGDEF"/>
    <property type="match status" value="1"/>
</dbReference>
<keyword evidence="5 7" id="KW-0472">Membrane</keyword>
<dbReference type="SUPFAM" id="SSF55073">
    <property type="entry name" value="Nucleotide cyclase"/>
    <property type="match status" value="1"/>
</dbReference>
<dbReference type="InterPro" id="IPR042240">
    <property type="entry name" value="CHASE_sf"/>
</dbReference>
<feature type="domain" description="CHASE" evidence="8">
    <location>
        <begin position="78"/>
        <end position="301"/>
    </location>
</feature>
<evidence type="ECO:0000256" key="3">
    <source>
        <dbReference type="ARBA" id="ARBA00022692"/>
    </source>
</evidence>
<keyword evidence="10" id="KW-0808">Transferase</keyword>
<comment type="caution">
    <text evidence="10">The sequence shown here is derived from an EMBL/GenBank/DDBJ whole genome shotgun (WGS) entry which is preliminary data.</text>
</comment>
<evidence type="ECO:0000256" key="7">
    <source>
        <dbReference type="SAM" id="Phobius"/>
    </source>
</evidence>